<gene>
    <name evidence="3" type="ORF">WMO45_06740</name>
</gene>
<accession>A0ABV1ENR2</accession>
<evidence type="ECO:0000313" key="4">
    <source>
        <dbReference type="Proteomes" id="UP001440599"/>
    </source>
</evidence>
<reference evidence="3 4" key="1">
    <citation type="submission" date="2024-03" db="EMBL/GenBank/DDBJ databases">
        <title>Human intestinal bacterial collection.</title>
        <authorList>
            <person name="Pauvert C."/>
            <person name="Hitch T.C.A."/>
            <person name="Clavel T."/>
        </authorList>
    </citation>
    <scope>NUCLEOTIDE SEQUENCE [LARGE SCALE GENOMIC DNA]</scope>
    <source>
        <strain evidence="3 4">CLA-AP-H34</strain>
    </source>
</reference>
<feature type="domain" description="DUF6199" evidence="2">
    <location>
        <begin position="12"/>
        <end position="70"/>
    </location>
</feature>
<dbReference type="EMBL" id="JBBMFT010000003">
    <property type="protein sequence ID" value="MEQ2456217.1"/>
    <property type="molecule type" value="Genomic_DNA"/>
</dbReference>
<proteinExistence type="predicted"/>
<dbReference type="Pfam" id="PF19701">
    <property type="entry name" value="DUF6199"/>
    <property type="match status" value="1"/>
</dbReference>
<keyword evidence="4" id="KW-1185">Reference proteome</keyword>
<dbReference type="RefSeq" id="WP_349139804.1">
    <property type="nucleotide sequence ID" value="NZ_JBBMFT010000003.1"/>
</dbReference>
<evidence type="ECO:0000259" key="2">
    <source>
        <dbReference type="Pfam" id="PF19701"/>
    </source>
</evidence>
<keyword evidence="1" id="KW-0812">Transmembrane</keyword>
<feature type="transmembrane region" description="Helical" evidence="1">
    <location>
        <begin position="47"/>
        <end position="76"/>
    </location>
</feature>
<organism evidence="3 4">
    <name type="scientific">Flavonifractor hominis</name>
    <dbReference type="NCBI Taxonomy" id="3133178"/>
    <lineage>
        <taxon>Bacteria</taxon>
        <taxon>Bacillati</taxon>
        <taxon>Bacillota</taxon>
        <taxon>Clostridia</taxon>
        <taxon>Eubacteriales</taxon>
        <taxon>Oscillospiraceae</taxon>
        <taxon>Flavonifractor</taxon>
    </lineage>
</organism>
<comment type="caution">
    <text evidence="3">The sequence shown here is derived from an EMBL/GenBank/DDBJ whole genome shotgun (WGS) entry which is preliminary data.</text>
</comment>
<feature type="transmembrane region" description="Helical" evidence="1">
    <location>
        <begin position="7"/>
        <end position="27"/>
    </location>
</feature>
<name>A0ABV1ENR2_9FIRM</name>
<evidence type="ECO:0000256" key="1">
    <source>
        <dbReference type="SAM" id="Phobius"/>
    </source>
</evidence>
<evidence type="ECO:0000313" key="3">
    <source>
        <dbReference type="EMBL" id="MEQ2456217.1"/>
    </source>
</evidence>
<keyword evidence="1" id="KW-0472">Membrane</keyword>
<protein>
    <submittedName>
        <fullName evidence="3">DUF6199 family natural product biosynthesis protein</fullName>
    </submittedName>
</protein>
<dbReference type="Proteomes" id="UP001440599">
    <property type="component" value="Unassembled WGS sequence"/>
</dbReference>
<keyword evidence="1" id="KW-1133">Transmembrane helix</keyword>
<sequence>MELLEHVQVLAISILLTALGVLMVVHPEWLWKLEHFLDTVGGEPSELYLTISRVVGTLLMIFCGLLTLVLLVTLLLRLLG</sequence>
<dbReference type="InterPro" id="IPR045679">
    <property type="entry name" value="DUF6199"/>
</dbReference>